<dbReference type="KEGG" id="sin:YN1551_2410"/>
<dbReference type="HOGENOM" id="CLU_1243073_0_0_2"/>
<name>C3NKD5_SACI1</name>
<dbReference type="Proteomes" id="UP000006818">
    <property type="component" value="Chromosome"/>
</dbReference>
<dbReference type="AlphaFoldDB" id="C3NKD5"/>
<evidence type="ECO:0000313" key="1">
    <source>
        <dbReference type="EMBL" id="ACP49378.1"/>
    </source>
</evidence>
<evidence type="ECO:0000313" key="2">
    <source>
        <dbReference type="Proteomes" id="UP000006818"/>
    </source>
</evidence>
<dbReference type="RefSeq" id="WP_012717926.1">
    <property type="nucleotide sequence ID" value="NC_012623.1"/>
</dbReference>
<organism evidence="1 2">
    <name type="scientific">Saccharolobus islandicus (strain Y.N.15.51 / Yellowstone #2)</name>
    <name type="common">Sulfolobus islandicus</name>
    <dbReference type="NCBI Taxonomy" id="419942"/>
    <lineage>
        <taxon>Archaea</taxon>
        <taxon>Thermoproteota</taxon>
        <taxon>Thermoprotei</taxon>
        <taxon>Sulfolobales</taxon>
        <taxon>Sulfolobaceae</taxon>
        <taxon>Saccharolobus</taxon>
    </lineage>
</organism>
<accession>C3NKD5</accession>
<sequence>MKFLLEEEELVCKYFNPTKELYDLEYIRLAKTFLNAYLRQELIKEGEFVHYFPSIEYTFAEMLSFIYDKCAAKLEREVERKNEELMKIKYLELHSLIPSLVNFNASLFDILSSIKLGFVYDAILKVAAEASWYIVSELMLRRLHGIFRSPEKSKLADSLKIKIQQLNTDPSKFLKEIEKYVKSPEIKRFINNEISIDEIFVKRLAKKLKRVRKKYFKQITFD</sequence>
<dbReference type="GeneID" id="7810428"/>
<gene>
    <name evidence="1" type="ordered locus">YN1551_2410</name>
</gene>
<proteinExistence type="predicted"/>
<protein>
    <submittedName>
        <fullName evidence="1">Uncharacterized protein</fullName>
    </submittedName>
</protein>
<reference evidence="1 2" key="1">
    <citation type="journal article" date="2009" name="Proc. Natl. Acad. Sci. U.S.A.">
        <title>Biogeography of the Sulfolobus islandicus pan-genome.</title>
        <authorList>
            <person name="Reno M.L."/>
            <person name="Held N.L."/>
            <person name="Fields C.J."/>
            <person name="Burke P.V."/>
            <person name="Whitaker R.J."/>
        </authorList>
    </citation>
    <scope>NUCLEOTIDE SEQUENCE [LARGE SCALE GENOMIC DNA]</scope>
    <source>
        <strain evidence="2">Y.N.15.51 / Yellowstone #2</strain>
    </source>
</reference>
<dbReference type="EMBL" id="CP001404">
    <property type="protein sequence ID" value="ACP49378.1"/>
    <property type="molecule type" value="Genomic_DNA"/>
</dbReference>